<dbReference type="AlphaFoldDB" id="A0A7H9EJG3"/>
<sequence length="120" mass="13742">MAKVVKVNGALLGLPDKNWTLIDSNTNTKKFIKNFMGWNEKILDIDDSPIEMMQLIVDEVPNILEDMLDLTKTERKKIDDTSFSDQYDIFREMARVFLGIEMASISDNEVDEDPKEPAAE</sequence>
<dbReference type="RefSeq" id="WP_180849560.1">
    <property type="nucleotide sequence ID" value="NZ_CP047418.1"/>
</dbReference>
<organism evidence="1 2">
    <name type="scientific">Ligilactobacillus saerimneri</name>
    <dbReference type="NCBI Taxonomy" id="228229"/>
    <lineage>
        <taxon>Bacteria</taxon>
        <taxon>Bacillati</taxon>
        <taxon>Bacillota</taxon>
        <taxon>Bacilli</taxon>
        <taxon>Lactobacillales</taxon>
        <taxon>Lactobacillaceae</taxon>
        <taxon>Ligilactobacillus</taxon>
    </lineage>
</organism>
<dbReference type="Proteomes" id="UP000510886">
    <property type="component" value="Chromosome"/>
</dbReference>
<dbReference type="EMBL" id="CP047418">
    <property type="protein sequence ID" value="QLL77784.1"/>
    <property type="molecule type" value="Genomic_DNA"/>
</dbReference>
<evidence type="ECO:0000313" key="1">
    <source>
        <dbReference type="EMBL" id="QLL77784.1"/>
    </source>
</evidence>
<name>A0A7H9EJG3_9LACO</name>
<protein>
    <submittedName>
        <fullName evidence="1">Uncharacterized protein</fullName>
    </submittedName>
</protein>
<evidence type="ECO:0000313" key="2">
    <source>
        <dbReference type="Proteomes" id="UP000510886"/>
    </source>
</evidence>
<gene>
    <name evidence="1" type="ORF">GTO87_03700</name>
</gene>
<accession>A0A7H9EJG3</accession>
<reference evidence="1 2" key="1">
    <citation type="submission" date="2020-01" db="EMBL/GenBank/DDBJ databases">
        <title>Complete and circular genome sequences of six lactobacillus isolates from horses.</title>
        <authorList>
            <person name="Hassan H.M."/>
        </authorList>
    </citation>
    <scope>NUCLEOTIDE SEQUENCE [LARGE SCALE GENOMIC DNA]</scope>
    <source>
        <strain evidence="1 2">1A</strain>
    </source>
</reference>
<dbReference type="KEGG" id="lsw:GTO87_03700"/>
<proteinExistence type="predicted"/>